<dbReference type="Proteomes" id="UP000007091">
    <property type="component" value="Chromosome"/>
</dbReference>
<evidence type="ECO:0000313" key="2">
    <source>
        <dbReference type="Proteomes" id="UP000007091"/>
    </source>
</evidence>
<dbReference type="AlphaFoldDB" id="D7FES4"/>
<dbReference type="KEGG" id="hpl:HPB8_1124"/>
<accession>D7FES4</accession>
<evidence type="ECO:0000313" key="1">
    <source>
        <dbReference type="EMBL" id="CBI66681.1"/>
    </source>
</evidence>
<dbReference type="EMBL" id="FN598874">
    <property type="protein sequence ID" value="CBI66681.1"/>
    <property type="molecule type" value="Genomic_DNA"/>
</dbReference>
<gene>
    <name evidence="1" type="ordered locus">HPB8_1124</name>
</gene>
<dbReference type="HOGENOM" id="CLU_3396904_0_0_7"/>
<sequence length="31" mass="3613">MRPFIIETINPKNAERILSDLLGLNEVLFKK</sequence>
<reference evidence="1 2" key="1">
    <citation type="journal article" date="2010" name="BMC Genomics">
        <title>Sequencing, annotation, and comparative genome analysis of the gerbil-adapted Helicobacter pylori strain B8.</title>
        <authorList>
            <person name="Farnbacher M."/>
            <person name="Jahns T."/>
            <person name="Willrodt D."/>
            <person name="Daniel R."/>
            <person name="Haas R."/>
            <person name="Goesmann A."/>
            <person name="Kurtz S."/>
            <person name="Rieder G."/>
        </authorList>
    </citation>
    <scope>NUCLEOTIDE SEQUENCE [LARGE SCALE GENOMIC DNA]</scope>
    <source>
        <strain evidence="1 2">B8</strain>
    </source>
</reference>
<organism evidence="1 2">
    <name type="scientific">Helicobacter pylori (strain B8)</name>
    <dbReference type="NCBI Taxonomy" id="693745"/>
    <lineage>
        <taxon>Bacteria</taxon>
        <taxon>Pseudomonadati</taxon>
        <taxon>Campylobacterota</taxon>
        <taxon>Epsilonproteobacteria</taxon>
        <taxon>Campylobacterales</taxon>
        <taxon>Helicobacteraceae</taxon>
        <taxon>Helicobacter</taxon>
    </lineage>
</organism>
<proteinExistence type="predicted"/>
<protein>
    <submittedName>
        <fullName evidence="1">Uncharacterized protein</fullName>
    </submittedName>
</protein>
<name>D7FES4_HELP3</name>